<dbReference type="EC" id="6.3.4.14" evidence="2"/>
<dbReference type="Proteomes" id="UP000430146">
    <property type="component" value="Unassembled WGS sequence"/>
</dbReference>
<evidence type="ECO:0000313" key="13">
    <source>
        <dbReference type="Proteomes" id="UP000430146"/>
    </source>
</evidence>
<dbReference type="InterPro" id="IPR000089">
    <property type="entry name" value="Biotin_lipoyl"/>
</dbReference>
<feature type="domain" description="ATP-grasp" evidence="10">
    <location>
        <begin position="94"/>
        <end position="311"/>
    </location>
</feature>
<sequence>MITRVLVANRGEIARRVFATCRRLGIGTVAVYTDPDADAAHVADADARVRLEGTRGYLDPAQLIAAAHASGADAVHPGYGFLSENAEFAAAVQDAGLVWIGPPAAAVAAMGSKIEAKKMMAAAGVPVLDELDPDTVTTDMLPVLIKASAGGGGRGMRVVRDLSGLPEQVQAARREAQSAFGDPTVFCERYLDSGHHVEVQVMADAHGTVWAVGERECSIQRRHQKIIEEAPSPLVERVAGMRDKLFEAARLAATAIGYTGAGTVEFMASDGGDSAGEFFFLEMNTRLQVEHPVTELTTGLDLVELQLLIADGAALDPAPPTPRGSAIEARLYAEDPAKNWQPQAGTVHHFAVPGTTTHFGLLDRIGVRLDSGLTDGTVISVFYDPMMAKVISYAPTRHQAAKLLADALARARIHGVRTNRDLLVNVLRHSAFVDGATDTAFFDTHDLATLAAPIADSRATAMSAVAAALADAAHNRSTATVLGAAPSGWRNLASGYQTKSYEDLEGHPHDIRYRFTRAGLQIAEHADVKDIALVSAAPHRVVLTAGTQGLRVDHPFDVTRYGDDVFVDSPLGSVALVAKPRFPDPDDALAHGSLLAPMPGSVLRVGAAVGDTVVAGQPLIWLEAMKMEHTITAPADGVLVELNVEPGRQVEVGAILARVDNPGQADNPGGAP</sequence>
<dbReference type="InterPro" id="IPR050856">
    <property type="entry name" value="Biotin_carboxylase_complex"/>
</dbReference>
<dbReference type="Pfam" id="PF00364">
    <property type="entry name" value="Biotin_lipoyl"/>
    <property type="match status" value="1"/>
</dbReference>
<protein>
    <recommendedName>
        <fullName evidence="2">biotin carboxylase</fullName>
        <ecNumber evidence="2">6.3.4.14</ecNumber>
    </recommendedName>
</protein>
<dbReference type="GO" id="GO:0004075">
    <property type="term" value="F:biotin carboxylase activity"/>
    <property type="evidence" value="ECO:0007669"/>
    <property type="project" value="UniProtKB-EC"/>
</dbReference>
<dbReference type="FunFam" id="2.40.50.100:FF:000003">
    <property type="entry name" value="Acetyl-CoA carboxylase biotin carboxyl carrier protein"/>
    <property type="match status" value="1"/>
</dbReference>
<accession>A0A5S9R6R1</accession>
<dbReference type="SUPFAM" id="SSF51246">
    <property type="entry name" value="Rudiment single hybrid motif"/>
    <property type="match status" value="1"/>
</dbReference>
<evidence type="ECO:0000256" key="7">
    <source>
        <dbReference type="ARBA" id="ARBA00048501"/>
    </source>
</evidence>
<keyword evidence="13" id="KW-1185">Reference proteome</keyword>
<dbReference type="PROSITE" id="PS50975">
    <property type="entry name" value="ATP_GRASP"/>
    <property type="match status" value="1"/>
</dbReference>
<dbReference type="PANTHER" id="PTHR18866:SF126">
    <property type="entry name" value="BIOTIN CARBOXYLASE"/>
    <property type="match status" value="1"/>
</dbReference>
<dbReference type="GO" id="GO:0005524">
    <property type="term" value="F:ATP binding"/>
    <property type="evidence" value="ECO:0007669"/>
    <property type="project" value="UniProtKB-UniRule"/>
</dbReference>
<dbReference type="InterPro" id="IPR011054">
    <property type="entry name" value="Rudment_hybrid_motif"/>
</dbReference>
<dbReference type="SUPFAM" id="SSF52440">
    <property type="entry name" value="PreATP-grasp domain"/>
    <property type="match status" value="1"/>
</dbReference>
<name>A0A5S9R6R1_MYCVN</name>
<dbReference type="Pfam" id="PF00289">
    <property type="entry name" value="Biotin_carb_N"/>
    <property type="match status" value="1"/>
</dbReference>
<evidence type="ECO:0000256" key="1">
    <source>
        <dbReference type="ARBA" id="ARBA00001953"/>
    </source>
</evidence>
<proteinExistence type="predicted"/>
<dbReference type="PROSITE" id="PS50968">
    <property type="entry name" value="BIOTINYL_LIPOYL"/>
    <property type="match status" value="1"/>
</dbReference>
<dbReference type="PROSITE" id="PS00867">
    <property type="entry name" value="CPSASE_2"/>
    <property type="match status" value="1"/>
</dbReference>
<dbReference type="SMART" id="SM00878">
    <property type="entry name" value="Biotin_carb_C"/>
    <property type="match status" value="1"/>
</dbReference>
<evidence type="ECO:0000256" key="2">
    <source>
        <dbReference type="ARBA" id="ARBA00013263"/>
    </source>
</evidence>
<dbReference type="InterPro" id="IPR005482">
    <property type="entry name" value="Biotin_COase_C"/>
</dbReference>
<evidence type="ECO:0000256" key="4">
    <source>
        <dbReference type="ARBA" id="ARBA00022741"/>
    </source>
</evidence>
<feature type="domain" description="Lipoyl-binding" evidence="9">
    <location>
        <begin position="579"/>
        <end position="660"/>
    </location>
</feature>
<dbReference type="SUPFAM" id="SSF56059">
    <property type="entry name" value="Glutathione synthetase ATP-binding domain-like"/>
    <property type="match status" value="1"/>
</dbReference>
<reference evidence="12 13" key="1">
    <citation type="submission" date="2019-11" db="EMBL/GenBank/DDBJ databases">
        <authorList>
            <person name="Holert J."/>
        </authorList>
    </citation>
    <scope>NUCLEOTIDE SEQUENCE [LARGE SCALE GENOMIC DNA]</scope>
    <source>
        <strain evidence="12">BC8_1</strain>
    </source>
</reference>
<dbReference type="Gene3D" id="3.30.470.20">
    <property type="entry name" value="ATP-grasp fold, B domain"/>
    <property type="match status" value="1"/>
</dbReference>
<evidence type="ECO:0000259" key="9">
    <source>
        <dbReference type="PROSITE" id="PS50968"/>
    </source>
</evidence>
<dbReference type="PANTHER" id="PTHR18866">
    <property type="entry name" value="CARBOXYLASE:PYRUVATE/ACETYL-COA/PROPIONYL-COA CARBOXYLASE"/>
    <property type="match status" value="1"/>
</dbReference>
<dbReference type="InterPro" id="IPR016185">
    <property type="entry name" value="PreATP-grasp_dom_sf"/>
</dbReference>
<organism evidence="12 13">
    <name type="scientific">Mycolicibacterium vanbaalenii</name>
    <name type="common">Mycobacterium vanbaalenii</name>
    <dbReference type="NCBI Taxonomy" id="110539"/>
    <lineage>
        <taxon>Bacteria</taxon>
        <taxon>Bacillati</taxon>
        <taxon>Actinomycetota</taxon>
        <taxon>Actinomycetes</taxon>
        <taxon>Mycobacteriales</taxon>
        <taxon>Mycobacteriaceae</taxon>
        <taxon>Mycolicibacterium</taxon>
    </lineage>
</organism>
<dbReference type="InterPro" id="IPR005479">
    <property type="entry name" value="CPAse_ATP-bd"/>
</dbReference>
<gene>
    <name evidence="12" type="primary">accA1_2</name>
    <name evidence="12" type="ORF">AELLOGFF_01758</name>
</gene>
<dbReference type="Gene3D" id="2.40.50.100">
    <property type="match status" value="1"/>
</dbReference>
<dbReference type="CDD" id="cd06850">
    <property type="entry name" value="biotinyl_domain"/>
    <property type="match status" value="1"/>
</dbReference>
<evidence type="ECO:0000256" key="3">
    <source>
        <dbReference type="ARBA" id="ARBA00022598"/>
    </source>
</evidence>
<dbReference type="SUPFAM" id="SSF51230">
    <property type="entry name" value="Single hybrid motif"/>
    <property type="match status" value="1"/>
</dbReference>
<dbReference type="InterPro" id="IPR011053">
    <property type="entry name" value="Single_hybrid_motif"/>
</dbReference>
<keyword evidence="4 8" id="KW-0547">Nucleotide-binding</keyword>
<dbReference type="InterPro" id="IPR011764">
    <property type="entry name" value="Biotin_carboxylation_dom"/>
</dbReference>
<dbReference type="PROSITE" id="PS50979">
    <property type="entry name" value="BC"/>
    <property type="match status" value="1"/>
</dbReference>
<dbReference type="InterPro" id="IPR001882">
    <property type="entry name" value="Biotin_BS"/>
</dbReference>
<dbReference type="GO" id="GO:0046872">
    <property type="term" value="F:metal ion binding"/>
    <property type="evidence" value="ECO:0007669"/>
    <property type="project" value="InterPro"/>
</dbReference>
<feature type="domain" description="Biotin carboxylation" evidence="11">
    <location>
        <begin position="1"/>
        <end position="447"/>
    </location>
</feature>
<dbReference type="AlphaFoldDB" id="A0A5S9R6R1"/>
<keyword evidence="3" id="KW-0436">Ligase</keyword>
<dbReference type="Pfam" id="PF02786">
    <property type="entry name" value="CPSase_L_D2"/>
    <property type="match status" value="1"/>
</dbReference>
<evidence type="ECO:0000256" key="8">
    <source>
        <dbReference type="PROSITE-ProRule" id="PRU00409"/>
    </source>
</evidence>
<keyword evidence="6" id="KW-0092">Biotin</keyword>
<evidence type="ECO:0000256" key="6">
    <source>
        <dbReference type="ARBA" id="ARBA00023267"/>
    </source>
</evidence>
<comment type="cofactor">
    <cofactor evidence="1">
        <name>biotin</name>
        <dbReference type="ChEBI" id="CHEBI:57586"/>
    </cofactor>
</comment>
<dbReference type="RefSeq" id="WP_159234463.1">
    <property type="nucleotide sequence ID" value="NZ_CACSIP010000045.1"/>
</dbReference>
<evidence type="ECO:0000256" key="5">
    <source>
        <dbReference type="ARBA" id="ARBA00022840"/>
    </source>
</evidence>
<dbReference type="InterPro" id="IPR011761">
    <property type="entry name" value="ATP-grasp"/>
</dbReference>
<comment type="catalytic activity">
    <reaction evidence="7">
        <text>N(6)-biotinyl-L-lysyl-[protein] + hydrogencarbonate + ATP = N(6)-carboxybiotinyl-L-lysyl-[protein] + ADP + phosphate + H(+)</text>
        <dbReference type="Rhea" id="RHEA:13501"/>
        <dbReference type="Rhea" id="RHEA-COMP:10505"/>
        <dbReference type="Rhea" id="RHEA-COMP:10506"/>
        <dbReference type="ChEBI" id="CHEBI:15378"/>
        <dbReference type="ChEBI" id="CHEBI:17544"/>
        <dbReference type="ChEBI" id="CHEBI:30616"/>
        <dbReference type="ChEBI" id="CHEBI:43474"/>
        <dbReference type="ChEBI" id="CHEBI:83144"/>
        <dbReference type="ChEBI" id="CHEBI:83145"/>
        <dbReference type="ChEBI" id="CHEBI:456216"/>
        <dbReference type="EC" id="6.3.4.14"/>
    </reaction>
    <physiologicalReaction direction="left-to-right" evidence="7">
        <dbReference type="Rhea" id="RHEA:13502"/>
    </physiologicalReaction>
</comment>
<keyword evidence="5 8" id="KW-0067">ATP-binding</keyword>
<evidence type="ECO:0000259" key="10">
    <source>
        <dbReference type="PROSITE" id="PS50975"/>
    </source>
</evidence>
<dbReference type="InterPro" id="IPR005481">
    <property type="entry name" value="BC-like_N"/>
</dbReference>
<dbReference type="EMBL" id="CACSIP010000045">
    <property type="protein sequence ID" value="CAA0132392.1"/>
    <property type="molecule type" value="Genomic_DNA"/>
</dbReference>
<evidence type="ECO:0000259" key="11">
    <source>
        <dbReference type="PROSITE" id="PS50979"/>
    </source>
</evidence>
<dbReference type="Pfam" id="PF02785">
    <property type="entry name" value="Biotin_carb_C"/>
    <property type="match status" value="1"/>
</dbReference>
<evidence type="ECO:0000313" key="12">
    <source>
        <dbReference type="EMBL" id="CAA0132392.1"/>
    </source>
</evidence>
<dbReference type="OrthoDB" id="9760256at2"/>
<dbReference type="PROSITE" id="PS00188">
    <property type="entry name" value="BIOTIN"/>
    <property type="match status" value="1"/>
</dbReference>